<dbReference type="EMBL" id="BRYA01000675">
    <property type="protein sequence ID" value="GMI29023.1"/>
    <property type="molecule type" value="Genomic_DNA"/>
</dbReference>
<proteinExistence type="predicted"/>
<gene>
    <name evidence="1" type="ORF">TrCOL_g5422</name>
</gene>
<organism evidence="1 2">
    <name type="scientific">Triparma columacea</name>
    <dbReference type="NCBI Taxonomy" id="722753"/>
    <lineage>
        <taxon>Eukaryota</taxon>
        <taxon>Sar</taxon>
        <taxon>Stramenopiles</taxon>
        <taxon>Ochrophyta</taxon>
        <taxon>Bolidophyceae</taxon>
        <taxon>Parmales</taxon>
        <taxon>Triparmaceae</taxon>
        <taxon>Triparma</taxon>
    </lineage>
</organism>
<comment type="caution">
    <text evidence="1">The sequence shown here is derived from an EMBL/GenBank/DDBJ whole genome shotgun (WGS) entry which is preliminary data.</text>
</comment>
<name>A0A9W7L4K0_9STRA</name>
<protein>
    <submittedName>
        <fullName evidence="1">Uncharacterized protein</fullName>
    </submittedName>
</protein>
<evidence type="ECO:0000313" key="1">
    <source>
        <dbReference type="EMBL" id="GMI29023.1"/>
    </source>
</evidence>
<keyword evidence="2" id="KW-1185">Reference proteome</keyword>
<evidence type="ECO:0000313" key="2">
    <source>
        <dbReference type="Proteomes" id="UP001165065"/>
    </source>
</evidence>
<reference evidence="2" key="1">
    <citation type="journal article" date="2023" name="Commun. Biol.">
        <title>Genome analysis of Parmales, the sister group of diatoms, reveals the evolutionary specialization of diatoms from phago-mixotrophs to photoautotrophs.</title>
        <authorList>
            <person name="Ban H."/>
            <person name="Sato S."/>
            <person name="Yoshikawa S."/>
            <person name="Yamada K."/>
            <person name="Nakamura Y."/>
            <person name="Ichinomiya M."/>
            <person name="Sato N."/>
            <person name="Blanc-Mathieu R."/>
            <person name="Endo H."/>
            <person name="Kuwata A."/>
            <person name="Ogata H."/>
        </authorList>
    </citation>
    <scope>NUCLEOTIDE SEQUENCE [LARGE SCALE GENOMIC DNA]</scope>
</reference>
<accession>A0A9W7L4K0</accession>
<sequence>MKQSGKNVTWVATAGDDDNDVDLGTRDFVNRAYFVRKTGARLRSGEVDFNYGHETGYERYAFTGVEGGEGGWRGMREDVVSTEVMVDRVLKESGVWGGVEEEPEDKELGEWRLEGDDGGEEGDLLREKIMEWMRTREED</sequence>
<dbReference type="AlphaFoldDB" id="A0A9W7L4K0"/>
<dbReference type="Proteomes" id="UP001165065">
    <property type="component" value="Unassembled WGS sequence"/>
</dbReference>
<dbReference type="OrthoDB" id="407888at2759"/>